<dbReference type="AlphaFoldDB" id="A0A1G9M0D6"/>
<dbReference type="GO" id="GO:0030151">
    <property type="term" value="F:molybdenum ion binding"/>
    <property type="evidence" value="ECO:0007669"/>
    <property type="project" value="InterPro"/>
</dbReference>
<dbReference type="EMBL" id="FNET01000012">
    <property type="protein sequence ID" value="SDL67720.1"/>
    <property type="molecule type" value="Genomic_DNA"/>
</dbReference>
<dbReference type="GO" id="GO:0003824">
    <property type="term" value="F:catalytic activity"/>
    <property type="evidence" value="ECO:0007669"/>
    <property type="project" value="InterPro"/>
</dbReference>
<evidence type="ECO:0000313" key="3">
    <source>
        <dbReference type="Proteomes" id="UP000199682"/>
    </source>
</evidence>
<evidence type="ECO:0000259" key="1">
    <source>
        <dbReference type="PROSITE" id="PS51340"/>
    </source>
</evidence>
<dbReference type="Proteomes" id="UP000199682">
    <property type="component" value="Unassembled WGS sequence"/>
</dbReference>
<dbReference type="SUPFAM" id="SSF141673">
    <property type="entry name" value="MOSC N-terminal domain-like"/>
    <property type="match status" value="1"/>
</dbReference>
<feature type="domain" description="MOSC" evidence="1">
    <location>
        <begin position="115"/>
        <end position="260"/>
    </location>
</feature>
<sequence>MIVSDLVVYPVKGCGGYSVASSAVEPTGLRGDRMMMLVDDAGVFLSQRKVPEMAALRPSLVDSALSIGGESFPVVVDGPRVQVVVHVWHGTGIDQGDAAAAYFSDALGKSVRLVRTPPDIHRETTGETTGVIGYADGNALLVLSLSSLDGLNERILERGGEPVPMNRFRPNVVVSGWPEPHTEDRVRRAAIGDVELAYAKDCVRCAVPMVDQETGMKNGPEPIRSLATYRRDPDGGVTFGMKAQVVRTGTISVGDKVDVLEWRA</sequence>
<name>A0A1G9M0D6_9PSEU</name>
<dbReference type="InterPro" id="IPR011037">
    <property type="entry name" value="Pyrv_Knase-like_insert_dom_sf"/>
</dbReference>
<dbReference type="GO" id="GO:0030170">
    <property type="term" value="F:pyridoxal phosphate binding"/>
    <property type="evidence" value="ECO:0007669"/>
    <property type="project" value="InterPro"/>
</dbReference>
<evidence type="ECO:0000313" key="2">
    <source>
        <dbReference type="EMBL" id="SDL67720.1"/>
    </source>
</evidence>
<reference evidence="3" key="1">
    <citation type="submission" date="2016-10" db="EMBL/GenBank/DDBJ databases">
        <authorList>
            <person name="Varghese N."/>
            <person name="Submissions S."/>
        </authorList>
    </citation>
    <scope>NUCLEOTIDE SEQUENCE [LARGE SCALE GENOMIC DNA]</scope>
    <source>
        <strain evidence="3">DSM 44796</strain>
    </source>
</reference>
<gene>
    <name evidence="2" type="ORF">SAMN04488074_112242</name>
</gene>
<dbReference type="SUPFAM" id="SSF50800">
    <property type="entry name" value="PK beta-barrel domain-like"/>
    <property type="match status" value="1"/>
</dbReference>
<dbReference type="Pfam" id="PF03476">
    <property type="entry name" value="MOSC_N"/>
    <property type="match status" value="1"/>
</dbReference>
<accession>A0A1G9M0D6</accession>
<dbReference type="Pfam" id="PF03473">
    <property type="entry name" value="MOSC"/>
    <property type="match status" value="1"/>
</dbReference>
<dbReference type="InterPro" id="IPR005303">
    <property type="entry name" value="MOCOS_middle"/>
</dbReference>
<protein>
    <recommendedName>
        <fullName evidence="1">MOSC domain-containing protein</fullName>
    </recommendedName>
</protein>
<proteinExistence type="predicted"/>
<dbReference type="PROSITE" id="PS51340">
    <property type="entry name" value="MOSC"/>
    <property type="match status" value="1"/>
</dbReference>
<dbReference type="InterPro" id="IPR005302">
    <property type="entry name" value="MoCF_Sase_C"/>
</dbReference>
<dbReference type="PANTHER" id="PTHR14237">
    <property type="entry name" value="MOLYBDOPTERIN COFACTOR SULFURASE MOSC"/>
    <property type="match status" value="1"/>
</dbReference>
<dbReference type="PANTHER" id="PTHR14237:SF19">
    <property type="entry name" value="MITOCHONDRIAL AMIDOXIME REDUCING COMPONENT 1"/>
    <property type="match status" value="1"/>
</dbReference>
<organism evidence="2 3">
    <name type="scientific">Lentzea albidocapillata subsp. violacea</name>
    <dbReference type="NCBI Taxonomy" id="128104"/>
    <lineage>
        <taxon>Bacteria</taxon>
        <taxon>Bacillati</taxon>
        <taxon>Actinomycetota</taxon>
        <taxon>Actinomycetes</taxon>
        <taxon>Pseudonocardiales</taxon>
        <taxon>Pseudonocardiaceae</taxon>
        <taxon>Lentzea</taxon>
    </lineage>
</organism>